<sequence>MQKRRKIMNPKFYGNYGETIYRRKPVLNKVSDTVVYFETVEDFPPEEMNEGRRPSICNKNVYREGTQTLIGGLNISCGTDAMIILERLLRGIVEMPDNPYFWVKDWLALGYDRCTKVAYEKLRFELLSLKFRSDDNPSLFEQFEMPSFEELAQAVVHWNRAA</sequence>
<dbReference type="AlphaFoldDB" id="A0A1F5X5N1"/>
<evidence type="ECO:0000313" key="2">
    <source>
        <dbReference type="Proteomes" id="UP000178046"/>
    </source>
</evidence>
<reference evidence="1 2" key="1">
    <citation type="journal article" date="2016" name="Nat. Commun.">
        <title>Thousands of microbial genomes shed light on interconnected biogeochemical processes in an aquifer system.</title>
        <authorList>
            <person name="Anantharaman K."/>
            <person name="Brown C.T."/>
            <person name="Hug L.A."/>
            <person name="Sharon I."/>
            <person name="Castelle C.J."/>
            <person name="Probst A.J."/>
            <person name="Thomas B.C."/>
            <person name="Singh A."/>
            <person name="Wilkins M.J."/>
            <person name="Karaoz U."/>
            <person name="Brodie E.L."/>
            <person name="Williams K.H."/>
            <person name="Hubbard S.S."/>
            <person name="Banfield J.F."/>
        </authorList>
    </citation>
    <scope>NUCLEOTIDE SEQUENCE [LARGE SCALE GENOMIC DNA]</scope>
</reference>
<dbReference type="Proteomes" id="UP000178046">
    <property type="component" value="Unassembled WGS sequence"/>
</dbReference>
<gene>
    <name evidence="1" type="ORF">A2924_01545</name>
</gene>
<proteinExistence type="predicted"/>
<evidence type="ECO:0000313" key="1">
    <source>
        <dbReference type="EMBL" id="OGF82871.1"/>
    </source>
</evidence>
<comment type="caution">
    <text evidence="1">The sequence shown here is derived from an EMBL/GenBank/DDBJ whole genome shotgun (WGS) entry which is preliminary data.</text>
</comment>
<protein>
    <submittedName>
        <fullName evidence="1">Uncharacterized protein</fullName>
    </submittedName>
</protein>
<accession>A0A1F5X5N1</accession>
<dbReference type="EMBL" id="MFIA01000012">
    <property type="protein sequence ID" value="OGF82871.1"/>
    <property type="molecule type" value="Genomic_DNA"/>
</dbReference>
<name>A0A1F5X5N1_9BACT</name>
<organism evidence="1 2">
    <name type="scientific">Candidatus Giovannonibacteria bacterium RIFCSPLOWO2_01_FULL_44_16</name>
    <dbReference type="NCBI Taxonomy" id="1798348"/>
    <lineage>
        <taxon>Bacteria</taxon>
        <taxon>Candidatus Giovannoniibacteriota</taxon>
    </lineage>
</organism>